<dbReference type="EMBL" id="JH816740">
    <property type="protein sequence ID" value="EKC30787.1"/>
    <property type="molecule type" value="Genomic_DNA"/>
</dbReference>
<dbReference type="InterPro" id="IPR005713">
    <property type="entry name" value="Ribosomal_uS19_euk/arc"/>
</dbReference>
<dbReference type="GO" id="GO:0000028">
    <property type="term" value="P:ribosomal small subunit assembly"/>
    <property type="evidence" value="ECO:0007669"/>
    <property type="project" value="TreeGrafter"/>
</dbReference>
<dbReference type="HAMAP" id="MF_00531">
    <property type="entry name" value="Ribosomal_uS19"/>
    <property type="match status" value="1"/>
</dbReference>
<dbReference type="Gene3D" id="3.30.860.10">
    <property type="entry name" value="30s Ribosomal Protein S19, Chain A"/>
    <property type="match status" value="1"/>
</dbReference>
<name>K1Q2Y1_MAGGI</name>
<dbReference type="GO" id="GO:0003735">
    <property type="term" value="F:structural constituent of ribosome"/>
    <property type="evidence" value="ECO:0007669"/>
    <property type="project" value="InterPro"/>
</dbReference>
<dbReference type="InParanoid" id="K1Q2Y1"/>
<dbReference type="NCBIfam" id="NF003121">
    <property type="entry name" value="PRK04038.1"/>
    <property type="match status" value="1"/>
</dbReference>
<protein>
    <recommendedName>
        <fullName evidence="4">40S ribosomal protein S15</fullName>
    </recommendedName>
</protein>
<sequence length="165" mass="18946">MPYFNVPNAEMADSVAEIDEKELAEKKKKRTFRKYAYRGVDLDQLLDMSNEQLMELFPCRARRRISHGLKRKPLGLIKRLRKAKKEAGPLEKPEVVKTHLRNMIIVPEMIGSIIGVYNGKTFNQVEVKPEMIGHYLGEFSITYKPVKHGRPGIGATHSSRFIPLK</sequence>
<dbReference type="InterPro" id="IPR023575">
    <property type="entry name" value="Ribosomal_uS19_SF"/>
</dbReference>
<dbReference type="PANTHER" id="PTHR11880:SF2">
    <property type="entry name" value="SMALL RIBOSOMAL SUBUNIT PROTEIN US19"/>
    <property type="match status" value="1"/>
</dbReference>
<dbReference type="InterPro" id="IPR020934">
    <property type="entry name" value="Ribosomal_uS19_CS"/>
</dbReference>
<evidence type="ECO:0000256" key="2">
    <source>
        <dbReference type="ARBA" id="ARBA00022980"/>
    </source>
</evidence>
<gene>
    <name evidence="6" type="ORF">CGI_10021692</name>
</gene>
<dbReference type="PANTHER" id="PTHR11880">
    <property type="entry name" value="RIBOSOMAL PROTEIN S19P FAMILY MEMBER"/>
    <property type="match status" value="1"/>
</dbReference>
<dbReference type="HOGENOM" id="CLU_097347_1_0_1"/>
<dbReference type="InterPro" id="IPR002222">
    <property type="entry name" value="Ribosomal_uS19"/>
</dbReference>
<dbReference type="GO" id="GO:0022627">
    <property type="term" value="C:cytosolic small ribosomal subunit"/>
    <property type="evidence" value="ECO:0007669"/>
    <property type="project" value="TreeGrafter"/>
</dbReference>
<dbReference type="KEGG" id="crg:105332215"/>
<evidence type="ECO:0000256" key="4">
    <source>
        <dbReference type="ARBA" id="ARBA00035469"/>
    </source>
</evidence>
<evidence type="ECO:0000256" key="1">
    <source>
        <dbReference type="ARBA" id="ARBA00007345"/>
    </source>
</evidence>
<keyword evidence="2 5" id="KW-0689">Ribosomal protein</keyword>
<dbReference type="FunFam" id="3.30.860.10:FF:000002">
    <property type="entry name" value="40S ribosomal protein S15"/>
    <property type="match status" value="1"/>
</dbReference>
<evidence type="ECO:0000256" key="3">
    <source>
        <dbReference type="ARBA" id="ARBA00023274"/>
    </source>
</evidence>
<dbReference type="GO" id="GO:0003723">
    <property type="term" value="F:RNA binding"/>
    <property type="evidence" value="ECO:0007669"/>
    <property type="project" value="InterPro"/>
</dbReference>
<keyword evidence="3 5" id="KW-0687">Ribonucleoprotein</keyword>
<dbReference type="Pfam" id="PF00203">
    <property type="entry name" value="Ribosomal_S19"/>
    <property type="match status" value="1"/>
</dbReference>
<reference evidence="6" key="1">
    <citation type="journal article" date="2012" name="Nature">
        <title>The oyster genome reveals stress adaptation and complexity of shell formation.</title>
        <authorList>
            <person name="Zhang G."/>
            <person name="Fang X."/>
            <person name="Guo X."/>
            <person name="Li L."/>
            <person name="Luo R."/>
            <person name="Xu F."/>
            <person name="Yang P."/>
            <person name="Zhang L."/>
            <person name="Wang X."/>
            <person name="Qi H."/>
            <person name="Xiong Z."/>
            <person name="Que H."/>
            <person name="Xie Y."/>
            <person name="Holland P.W."/>
            <person name="Paps J."/>
            <person name="Zhu Y."/>
            <person name="Wu F."/>
            <person name="Chen Y."/>
            <person name="Wang J."/>
            <person name="Peng C."/>
            <person name="Meng J."/>
            <person name="Yang L."/>
            <person name="Liu J."/>
            <person name="Wen B."/>
            <person name="Zhang N."/>
            <person name="Huang Z."/>
            <person name="Zhu Q."/>
            <person name="Feng Y."/>
            <person name="Mount A."/>
            <person name="Hedgecock D."/>
            <person name="Xu Z."/>
            <person name="Liu Y."/>
            <person name="Domazet-Loso T."/>
            <person name="Du Y."/>
            <person name="Sun X."/>
            <person name="Zhang S."/>
            <person name="Liu B."/>
            <person name="Cheng P."/>
            <person name="Jiang X."/>
            <person name="Li J."/>
            <person name="Fan D."/>
            <person name="Wang W."/>
            <person name="Fu W."/>
            <person name="Wang T."/>
            <person name="Wang B."/>
            <person name="Zhang J."/>
            <person name="Peng Z."/>
            <person name="Li Y."/>
            <person name="Li N."/>
            <person name="Wang J."/>
            <person name="Chen M."/>
            <person name="He Y."/>
            <person name="Tan F."/>
            <person name="Song X."/>
            <person name="Zheng Q."/>
            <person name="Huang R."/>
            <person name="Yang H."/>
            <person name="Du X."/>
            <person name="Chen L."/>
            <person name="Yang M."/>
            <person name="Gaffney P.M."/>
            <person name="Wang S."/>
            <person name="Luo L."/>
            <person name="She Z."/>
            <person name="Ming Y."/>
            <person name="Huang W."/>
            <person name="Zhang S."/>
            <person name="Huang B."/>
            <person name="Zhang Y."/>
            <person name="Qu T."/>
            <person name="Ni P."/>
            <person name="Miao G."/>
            <person name="Wang J."/>
            <person name="Wang Q."/>
            <person name="Steinberg C.E."/>
            <person name="Wang H."/>
            <person name="Li N."/>
            <person name="Qian L."/>
            <person name="Zhang G."/>
            <person name="Li Y."/>
            <person name="Yang H."/>
            <person name="Liu X."/>
            <person name="Wang J."/>
            <person name="Yin Y."/>
            <person name="Wang J."/>
        </authorList>
    </citation>
    <scope>NUCLEOTIDE SEQUENCE [LARGE SCALE GENOMIC DNA]</scope>
    <source>
        <strain evidence="6">05x7-T-G4-1.051#20</strain>
    </source>
</reference>
<organism evidence="6">
    <name type="scientific">Magallana gigas</name>
    <name type="common">Pacific oyster</name>
    <name type="synonym">Crassostrea gigas</name>
    <dbReference type="NCBI Taxonomy" id="29159"/>
    <lineage>
        <taxon>Eukaryota</taxon>
        <taxon>Metazoa</taxon>
        <taxon>Spiralia</taxon>
        <taxon>Lophotrochozoa</taxon>
        <taxon>Mollusca</taxon>
        <taxon>Bivalvia</taxon>
        <taxon>Autobranchia</taxon>
        <taxon>Pteriomorphia</taxon>
        <taxon>Ostreida</taxon>
        <taxon>Ostreoidea</taxon>
        <taxon>Ostreidae</taxon>
        <taxon>Magallana</taxon>
    </lineage>
</organism>
<proteinExistence type="inferred from homology"/>
<evidence type="ECO:0000313" key="6">
    <source>
        <dbReference type="EMBL" id="EKC30787.1"/>
    </source>
</evidence>
<dbReference type="FunCoup" id="K1Q2Y1">
    <property type="interactions" value="1096"/>
</dbReference>
<dbReference type="NCBIfam" id="TIGR01025">
    <property type="entry name" value="uS19_arch"/>
    <property type="match status" value="1"/>
</dbReference>
<dbReference type="PIRSF" id="PIRSF002144">
    <property type="entry name" value="Ribosomal_S19"/>
    <property type="match status" value="1"/>
</dbReference>
<dbReference type="RefSeq" id="XP_019924454.2">
    <property type="nucleotide sequence ID" value="XM_020068895.3"/>
</dbReference>
<dbReference type="AlphaFoldDB" id="K1Q2Y1"/>
<accession>K1Q2Y1</accession>
<dbReference type="GO" id="GO:0006412">
    <property type="term" value="P:translation"/>
    <property type="evidence" value="ECO:0007669"/>
    <property type="project" value="InterPro"/>
</dbReference>
<comment type="similarity">
    <text evidence="1 5">Belongs to the universal ribosomal protein uS19 family.</text>
</comment>
<dbReference type="PRINTS" id="PR00975">
    <property type="entry name" value="RIBOSOMALS19"/>
</dbReference>
<evidence type="ECO:0000256" key="5">
    <source>
        <dbReference type="RuleBase" id="RU003485"/>
    </source>
</evidence>
<dbReference type="OrthoDB" id="10258210at2759"/>
<dbReference type="SUPFAM" id="SSF54570">
    <property type="entry name" value="Ribosomal protein S19"/>
    <property type="match status" value="1"/>
</dbReference>
<dbReference type="PROSITE" id="PS00323">
    <property type="entry name" value="RIBOSOMAL_S19"/>
    <property type="match status" value="1"/>
</dbReference>